<accession>A0A4R1HNG4</accession>
<evidence type="ECO:0000313" key="1">
    <source>
        <dbReference type="EMBL" id="TCK22731.1"/>
    </source>
</evidence>
<gene>
    <name evidence="1" type="ORF">EV378_6739</name>
</gene>
<keyword evidence="2" id="KW-1185">Reference proteome</keyword>
<dbReference type="AlphaFoldDB" id="A0A4R1HNG4"/>
<dbReference type="RefSeq" id="WP_132431790.1">
    <property type="nucleotide sequence ID" value="NZ_SMFZ01000002.1"/>
</dbReference>
<name>A0A4R1HNG4_PSEEN</name>
<protein>
    <recommendedName>
        <fullName evidence="3">ATP-dependent endonuclease</fullName>
    </recommendedName>
</protein>
<comment type="caution">
    <text evidence="1">The sequence shown here is derived from an EMBL/GenBank/DDBJ whole genome shotgun (WGS) entry which is preliminary data.</text>
</comment>
<dbReference type="Proteomes" id="UP000295560">
    <property type="component" value="Unassembled WGS sequence"/>
</dbReference>
<reference evidence="1 2" key="1">
    <citation type="submission" date="2019-03" db="EMBL/GenBank/DDBJ databases">
        <title>Sequencing the genomes of 1000 actinobacteria strains.</title>
        <authorList>
            <person name="Klenk H.-P."/>
        </authorList>
    </citation>
    <scope>NUCLEOTIDE SEQUENCE [LARGE SCALE GENOMIC DNA]</scope>
    <source>
        <strain evidence="1 2">DSM 44969</strain>
    </source>
</reference>
<evidence type="ECO:0008006" key="3">
    <source>
        <dbReference type="Google" id="ProtNLM"/>
    </source>
</evidence>
<organism evidence="1 2">
    <name type="scientific">Pseudonocardia endophytica</name>
    <dbReference type="NCBI Taxonomy" id="401976"/>
    <lineage>
        <taxon>Bacteria</taxon>
        <taxon>Bacillati</taxon>
        <taxon>Actinomycetota</taxon>
        <taxon>Actinomycetes</taxon>
        <taxon>Pseudonocardiales</taxon>
        <taxon>Pseudonocardiaceae</taxon>
        <taxon>Pseudonocardia</taxon>
    </lineage>
</organism>
<dbReference type="EMBL" id="SMFZ01000002">
    <property type="protein sequence ID" value="TCK22731.1"/>
    <property type="molecule type" value="Genomic_DNA"/>
</dbReference>
<dbReference type="OrthoDB" id="9152042at2"/>
<evidence type="ECO:0000313" key="2">
    <source>
        <dbReference type="Proteomes" id="UP000295560"/>
    </source>
</evidence>
<proteinExistence type="predicted"/>
<sequence length="194" mass="19981">MTPALAGALVLVEGESDRAALVELAGRRGSPGGARSGGDALGGAPYGGIASGGVALVVMSGYTNVARELRRAGPADRVAVLCDRGAEAFVARAVSRVGVEAGIFVCDEDLEDELIRALGTDAVLAIVDAEGERDSLRRLQNQPAHRHGDLRSQLRRFLGSKAGRKERYAPLLAAALPLDGVPGPLADALDHVGL</sequence>